<protein>
    <submittedName>
        <fullName evidence="8">RNA polymerase sigma-70 factor</fullName>
    </submittedName>
</protein>
<dbReference type="InterPro" id="IPR014284">
    <property type="entry name" value="RNA_pol_sigma-70_dom"/>
</dbReference>
<dbReference type="NCBIfam" id="TIGR02937">
    <property type="entry name" value="sigma70-ECF"/>
    <property type="match status" value="1"/>
</dbReference>
<dbReference type="GO" id="GO:0006352">
    <property type="term" value="P:DNA-templated transcription initiation"/>
    <property type="evidence" value="ECO:0007669"/>
    <property type="project" value="InterPro"/>
</dbReference>
<evidence type="ECO:0000256" key="3">
    <source>
        <dbReference type="ARBA" id="ARBA00023082"/>
    </source>
</evidence>
<evidence type="ECO:0000256" key="4">
    <source>
        <dbReference type="ARBA" id="ARBA00023163"/>
    </source>
</evidence>
<feature type="domain" description="RNA polymerase sigma factor 70 region 4 type 2" evidence="6">
    <location>
        <begin position="118"/>
        <end position="169"/>
    </location>
</feature>
<dbReference type="InterPro" id="IPR014327">
    <property type="entry name" value="RNA_pol_sigma70_bacteroid"/>
</dbReference>
<dbReference type="SUPFAM" id="SSF88946">
    <property type="entry name" value="Sigma2 domain of RNA polymerase sigma factors"/>
    <property type="match status" value="1"/>
</dbReference>
<dbReference type="Proteomes" id="UP001204486">
    <property type="component" value="Unassembled WGS sequence"/>
</dbReference>
<dbReference type="InterPro" id="IPR013324">
    <property type="entry name" value="RNA_pol_sigma_r3/r4-like"/>
</dbReference>
<evidence type="ECO:0000313" key="7">
    <source>
        <dbReference type="EMBL" id="MCP9600233.1"/>
    </source>
</evidence>
<evidence type="ECO:0000256" key="1">
    <source>
        <dbReference type="ARBA" id="ARBA00010641"/>
    </source>
</evidence>
<proteinExistence type="inferred from homology"/>
<evidence type="ECO:0000256" key="2">
    <source>
        <dbReference type="ARBA" id="ARBA00023015"/>
    </source>
</evidence>
<evidence type="ECO:0000259" key="5">
    <source>
        <dbReference type="Pfam" id="PF04542"/>
    </source>
</evidence>
<dbReference type="EMBL" id="JANDWN010000023">
    <property type="protein sequence ID" value="MCP9600233.1"/>
    <property type="molecule type" value="Genomic_DNA"/>
</dbReference>
<gene>
    <name evidence="8" type="ORF">DW250_12145</name>
    <name evidence="7" type="ORF">NNC55_09740</name>
</gene>
<dbReference type="AlphaFoldDB" id="A0A3R6HXM8"/>
<dbReference type="NCBIfam" id="TIGR02985">
    <property type="entry name" value="Sig70_bacteroi1"/>
    <property type="match status" value="1"/>
</dbReference>
<dbReference type="PANTHER" id="PTHR43133">
    <property type="entry name" value="RNA POLYMERASE ECF-TYPE SIGMA FACTO"/>
    <property type="match status" value="1"/>
</dbReference>
<accession>A0A3R6HXM8</accession>
<keyword evidence="2" id="KW-0805">Transcription regulation</keyword>
<dbReference type="InterPro" id="IPR013325">
    <property type="entry name" value="RNA_pol_sigma_r2"/>
</dbReference>
<dbReference type="Gene3D" id="1.10.1740.10">
    <property type="match status" value="1"/>
</dbReference>
<dbReference type="RefSeq" id="WP_118201376.1">
    <property type="nucleotide sequence ID" value="NZ_JANDWK010000021.1"/>
</dbReference>
<dbReference type="EMBL" id="QRIN01000059">
    <property type="protein sequence ID" value="RHG63773.1"/>
    <property type="molecule type" value="Genomic_DNA"/>
</dbReference>
<dbReference type="Gene3D" id="1.10.10.10">
    <property type="entry name" value="Winged helix-like DNA-binding domain superfamily/Winged helix DNA-binding domain"/>
    <property type="match status" value="1"/>
</dbReference>
<dbReference type="InterPro" id="IPR007627">
    <property type="entry name" value="RNA_pol_sigma70_r2"/>
</dbReference>
<dbReference type="Pfam" id="PF08281">
    <property type="entry name" value="Sigma70_r4_2"/>
    <property type="match status" value="1"/>
</dbReference>
<dbReference type="Proteomes" id="UP000286501">
    <property type="component" value="Unassembled WGS sequence"/>
</dbReference>
<dbReference type="GO" id="GO:0003677">
    <property type="term" value="F:DNA binding"/>
    <property type="evidence" value="ECO:0007669"/>
    <property type="project" value="InterPro"/>
</dbReference>
<dbReference type="Pfam" id="PF04542">
    <property type="entry name" value="Sigma70_r2"/>
    <property type="match status" value="1"/>
</dbReference>
<evidence type="ECO:0000313" key="9">
    <source>
        <dbReference type="Proteomes" id="UP000286501"/>
    </source>
</evidence>
<keyword evidence="3" id="KW-0731">Sigma factor</keyword>
<evidence type="ECO:0000313" key="8">
    <source>
        <dbReference type="EMBL" id="RHG63773.1"/>
    </source>
</evidence>
<dbReference type="InterPro" id="IPR036388">
    <property type="entry name" value="WH-like_DNA-bd_sf"/>
</dbReference>
<name>A0A3R6HXM8_9BACT</name>
<comment type="caution">
    <text evidence="8">The sequence shown here is derived from an EMBL/GenBank/DDBJ whole genome shotgun (WGS) entry which is preliminary data.</text>
</comment>
<dbReference type="InterPro" id="IPR013249">
    <property type="entry name" value="RNA_pol_sigma70_r4_t2"/>
</dbReference>
<dbReference type="SUPFAM" id="SSF88659">
    <property type="entry name" value="Sigma3 and sigma4 domains of RNA polymerase sigma factors"/>
    <property type="match status" value="1"/>
</dbReference>
<dbReference type="InterPro" id="IPR039425">
    <property type="entry name" value="RNA_pol_sigma-70-like"/>
</dbReference>
<dbReference type="PANTHER" id="PTHR43133:SF46">
    <property type="entry name" value="RNA POLYMERASE SIGMA-70 FACTOR ECF SUBFAMILY"/>
    <property type="match status" value="1"/>
</dbReference>
<organism evidence="8 9">
    <name type="scientific">Segatella copri</name>
    <dbReference type="NCBI Taxonomy" id="165179"/>
    <lineage>
        <taxon>Bacteria</taxon>
        <taxon>Pseudomonadati</taxon>
        <taxon>Bacteroidota</taxon>
        <taxon>Bacteroidia</taxon>
        <taxon>Bacteroidales</taxon>
        <taxon>Prevotellaceae</taxon>
        <taxon>Segatella</taxon>
    </lineage>
</organism>
<sequence length="180" mass="21180">MQQEINIKVVAQDRAKNNDFKQLFLEMYPRLVRYAVSLLGDGNEARDIVGDVFEKAWNQFSSLQMETRRSWLYASVRNACLNWLKHQQVEQTNVEALIEATRYDMSTRYEEHECLLQQAEQIARELKEPTCTILRLCYFEHLTYQQAADRLGISPNTVKKHISKALATLRERMKHTNIEN</sequence>
<comment type="similarity">
    <text evidence="1">Belongs to the sigma-70 factor family. ECF subfamily.</text>
</comment>
<dbReference type="GO" id="GO:0016987">
    <property type="term" value="F:sigma factor activity"/>
    <property type="evidence" value="ECO:0007669"/>
    <property type="project" value="UniProtKB-KW"/>
</dbReference>
<evidence type="ECO:0000259" key="6">
    <source>
        <dbReference type="Pfam" id="PF08281"/>
    </source>
</evidence>
<keyword evidence="4" id="KW-0804">Transcription</keyword>
<reference evidence="8 9" key="1">
    <citation type="submission" date="2018-08" db="EMBL/GenBank/DDBJ databases">
        <title>A genome reference for cultivated species of the human gut microbiota.</title>
        <authorList>
            <person name="Zou Y."/>
            <person name="Xue W."/>
            <person name="Luo G."/>
        </authorList>
    </citation>
    <scope>NUCLEOTIDE SEQUENCE [LARGE SCALE GENOMIC DNA]</scope>
    <source>
        <strain evidence="8 9">AM22-1</strain>
    </source>
</reference>
<reference evidence="7" key="2">
    <citation type="submission" date="2022-07" db="EMBL/GenBank/DDBJ databases">
        <title>Prevotella copri.</title>
        <authorList>
            <person name="Yang C."/>
        </authorList>
    </citation>
    <scope>NUCLEOTIDE SEQUENCE</scope>
    <source>
        <strain evidence="7">HF1476</strain>
    </source>
</reference>
<feature type="domain" description="RNA polymerase sigma-70 region 2" evidence="5">
    <location>
        <begin position="23"/>
        <end position="88"/>
    </location>
</feature>